<evidence type="ECO:0000259" key="1">
    <source>
        <dbReference type="Pfam" id="PF14008"/>
    </source>
</evidence>
<sequence length="96" mass="10551">ERQTPIRNNTAILDGLSSDFKKYTNPKAPVYIVSDAGGSVEGLSSIPDGNATWNIAANYADYGFSSLRANRSLLSWKFLNSSNQAVLDDFIMWKTS</sequence>
<dbReference type="PANTHER" id="PTHR45867">
    <property type="entry name" value="PURPLE ACID PHOSPHATASE"/>
    <property type="match status" value="1"/>
</dbReference>
<dbReference type="AlphaFoldDB" id="A0A225VDA0"/>
<keyword evidence="3" id="KW-1185">Reference proteome</keyword>
<gene>
    <name evidence="2" type="ORF">PHMEG_00024994</name>
</gene>
<name>A0A225VDA0_9STRA</name>
<accession>A0A225VDA0</accession>
<dbReference type="Pfam" id="PF14008">
    <property type="entry name" value="Metallophos_C"/>
    <property type="match status" value="1"/>
</dbReference>
<dbReference type="InterPro" id="IPR025733">
    <property type="entry name" value="PAPs_C"/>
</dbReference>
<feature type="non-terminal residue" evidence="2">
    <location>
        <position position="1"/>
    </location>
</feature>
<dbReference type="Proteomes" id="UP000198211">
    <property type="component" value="Unassembled WGS sequence"/>
</dbReference>
<dbReference type="EMBL" id="NBNE01005603">
    <property type="protein sequence ID" value="OWZ03302.1"/>
    <property type="molecule type" value="Genomic_DNA"/>
</dbReference>
<feature type="domain" description="Purple acid phosphatase C-terminal" evidence="1">
    <location>
        <begin position="28"/>
        <end position="88"/>
    </location>
</feature>
<dbReference type="Gene3D" id="3.60.21.10">
    <property type="match status" value="1"/>
</dbReference>
<proteinExistence type="predicted"/>
<dbReference type="InterPro" id="IPR029052">
    <property type="entry name" value="Metallo-depent_PP-like"/>
</dbReference>
<protein>
    <submittedName>
        <fullName evidence="2">Iron/zinc purple acid phosphatase</fullName>
    </submittedName>
</protein>
<evidence type="ECO:0000313" key="3">
    <source>
        <dbReference type="Proteomes" id="UP000198211"/>
    </source>
</evidence>
<organism evidence="2 3">
    <name type="scientific">Phytophthora megakarya</name>
    <dbReference type="NCBI Taxonomy" id="4795"/>
    <lineage>
        <taxon>Eukaryota</taxon>
        <taxon>Sar</taxon>
        <taxon>Stramenopiles</taxon>
        <taxon>Oomycota</taxon>
        <taxon>Peronosporomycetes</taxon>
        <taxon>Peronosporales</taxon>
        <taxon>Peronosporaceae</taxon>
        <taxon>Phytophthora</taxon>
    </lineage>
</organism>
<evidence type="ECO:0000313" key="2">
    <source>
        <dbReference type="EMBL" id="OWZ03302.1"/>
    </source>
</evidence>
<dbReference type="STRING" id="4795.A0A225VDA0"/>
<reference evidence="3" key="1">
    <citation type="submission" date="2017-03" db="EMBL/GenBank/DDBJ databases">
        <title>Phytopthora megakarya and P. palmivora, two closely related causual agents of cacao black pod achieved similar genome size and gene model numbers by different mechanisms.</title>
        <authorList>
            <person name="Ali S."/>
            <person name="Shao J."/>
            <person name="Larry D.J."/>
            <person name="Kronmiller B."/>
            <person name="Shen D."/>
            <person name="Strem M.D."/>
            <person name="Melnick R.L."/>
            <person name="Guiltinan M.J."/>
            <person name="Tyler B.M."/>
            <person name="Meinhardt L.W."/>
            <person name="Bailey B.A."/>
        </authorList>
    </citation>
    <scope>NUCLEOTIDE SEQUENCE [LARGE SCALE GENOMIC DNA]</scope>
    <source>
        <strain evidence="3">zdho120</strain>
    </source>
</reference>
<comment type="caution">
    <text evidence="2">The sequence shown here is derived from an EMBL/GenBank/DDBJ whole genome shotgun (WGS) entry which is preliminary data.</text>
</comment>
<dbReference type="OrthoDB" id="45007at2759"/>